<name>A0A2T5VFL1_9HYPH</name>
<organism evidence="1 2">
    <name type="scientific">Breoghania corrubedonensis</name>
    <dbReference type="NCBI Taxonomy" id="665038"/>
    <lineage>
        <taxon>Bacteria</taxon>
        <taxon>Pseudomonadati</taxon>
        <taxon>Pseudomonadota</taxon>
        <taxon>Alphaproteobacteria</taxon>
        <taxon>Hyphomicrobiales</taxon>
        <taxon>Stappiaceae</taxon>
        <taxon>Breoghania</taxon>
    </lineage>
</organism>
<evidence type="ECO:0000313" key="2">
    <source>
        <dbReference type="Proteomes" id="UP000244081"/>
    </source>
</evidence>
<comment type="caution">
    <text evidence="1">The sequence shown here is derived from an EMBL/GenBank/DDBJ whole genome shotgun (WGS) entry which is preliminary data.</text>
</comment>
<evidence type="ECO:0000313" key="1">
    <source>
        <dbReference type="EMBL" id="PTW62539.1"/>
    </source>
</evidence>
<sequence>MSSETLTMALMSGRKVSVQEQPLATCGSVGI</sequence>
<dbReference type="AlphaFoldDB" id="A0A2T5VFL1"/>
<protein>
    <submittedName>
        <fullName evidence="1">Uncharacterized protein</fullName>
    </submittedName>
</protein>
<proteinExistence type="predicted"/>
<accession>A0A2T5VFL1</accession>
<keyword evidence="2" id="KW-1185">Reference proteome</keyword>
<dbReference type="Proteomes" id="UP000244081">
    <property type="component" value="Unassembled WGS sequence"/>
</dbReference>
<reference evidence="1 2" key="1">
    <citation type="submission" date="2018-04" db="EMBL/GenBank/DDBJ databases">
        <title>Genomic Encyclopedia of Archaeal and Bacterial Type Strains, Phase II (KMG-II): from individual species to whole genera.</title>
        <authorList>
            <person name="Goeker M."/>
        </authorList>
    </citation>
    <scope>NUCLEOTIDE SEQUENCE [LARGE SCALE GENOMIC DNA]</scope>
    <source>
        <strain evidence="1 2">DSM 23382</strain>
    </source>
</reference>
<gene>
    <name evidence="1" type="ORF">C8N35_101583</name>
</gene>
<dbReference type="EMBL" id="QAYG01000001">
    <property type="protein sequence ID" value="PTW62539.1"/>
    <property type="molecule type" value="Genomic_DNA"/>
</dbReference>